<gene>
    <name evidence="10" type="primary">pepS</name>
    <name evidence="10" type="ORF">Pan44_46650</name>
</gene>
<evidence type="ECO:0000313" key="11">
    <source>
        <dbReference type="Proteomes" id="UP000315700"/>
    </source>
</evidence>
<evidence type="ECO:0000256" key="7">
    <source>
        <dbReference type="ARBA" id="ARBA00022723"/>
    </source>
</evidence>
<dbReference type="AlphaFoldDB" id="A0A517SKG7"/>
<evidence type="ECO:0000256" key="6">
    <source>
        <dbReference type="ARBA" id="ARBA00022670"/>
    </source>
</evidence>
<organism evidence="10 11">
    <name type="scientific">Caulifigura coniformis</name>
    <dbReference type="NCBI Taxonomy" id="2527983"/>
    <lineage>
        <taxon>Bacteria</taxon>
        <taxon>Pseudomonadati</taxon>
        <taxon>Planctomycetota</taxon>
        <taxon>Planctomycetia</taxon>
        <taxon>Planctomycetales</taxon>
        <taxon>Planctomycetaceae</taxon>
        <taxon>Caulifigura</taxon>
    </lineage>
</organism>
<reference evidence="10 11" key="1">
    <citation type="submission" date="2019-02" db="EMBL/GenBank/DDBJ databases">
        <title>Deep-cultivation of Planctomycetes and their phenomic and genomic characterization uncovers novel biology.</title>
        <authorList>
            <person name="Wiegand S."/>
            <person name="Jogler M."/>
            <person name="Boedeker C."/>
            <person name="Pinto D."/>
            <person name="Vollmers J."/>
            <person name="Rivas-Marin E."/>
            <person name="Kohn T."/>
            <person name="Peeters S.H."/>
            <person name="Heuer A."/>
            <person name="Rast P."/>
            <person name="Oberbeckmann S."/>
            <person name="Bunk B."/>
            <person name="Jeske O."/>
            <person name="Meyerdierks A."/>
            <person name="Storesund J.E."/>
            <person name="Kallscheuer N."/>
            <person name="Luecker S."/>
            <person name="Lage O.M."/>
            <person name="Pohl T."/>
            <person name="Merkel B.J."/>
            <person name="Hornburger P."/>
            <person name="Mueller R.-W."/>
            <person name="Bruemmer F."/>
            <person name="Labrenz M."/>
            <person name="Spormann A.M."/>
            <person name="Op den Camp H."/>
            <person name="Overmann J."/>
            <person name="Amann R."/>
            <person name="Jetten M.S.M."/>
            <person name="Mascher T."/>
            <person name="Medema M.H."/>
            <person name="Devos D.P."/>
            <person name="Kaster A.-K."/>
            <person name="Ovreas L."/>
            <person name="Rohde M."/>
            <person name="Galperin M.Y."/>
            <person name="Jogler C."/>
        </authorList>
    </citation>
    <scope>NUCLEOTIDE SEQUENCE [LARGE SCALE GENOMIC DNA]</scope>
    <source>
        <strain evidence="10 11">Pan44</strain>
    </source>
</reference>
<dbReference type="SUPFAM" id="SSF144052">
    <property type="entry name" value="Thermophilic metalloprotease-like"/>
    <property type="match status" value="1"/>
</dbReference>
<keyword evidence="9" id="KW-0482">Metalloprotease</keyword>
<dbReference type="RefSeq" id="WP_145034063.1">
    <property type="nucleotide sequence ID" value="NZ_CP036271.1"/>
</dbReference>
<dbReference type="OrthoDB" id="9803993at2"/>
<dbReference type="Gene3D" id="3.40.1830.10">
    <property type="entry name" value="Thermophilic metalloprotease (M29)"/>
    <property type="match status" value="1"/>
</dbReference>
<keyword evidence="8 10" id="KW-0378">Hydrolase</keyword>
<dbReference type="PANTHER" id="PTHR34448">
    <property type="entry name" value="AMINOPEPTIDASE"/>
    <property type="match status" value="1"/>
</dbReference>
<dbReference type="GO" id="GO:0008237">
    <property type="term" value="F:metallopeptidase activity"/>
    <property type="evidence" value="ECO:0007669"/>
    <property type="project" value="UniProtKB-KW"/>
</dbReference>
<dbReference type="InParanoid" id="A0A517SKG7"/>
<comment type="cofactor">
    <cofactor evidence="3">
        <name>Zn(2+)</name>
        <dbReference type="ChEBI" id="CHEBI:29105"/>
    </cofactor>
</comment>
<dbReference type="InterPro" id="IPR035097">
    <property type="entry name" value="M29_N-terminal"/>
</dbReference>
<dbReference type="GO" id="GO:0046872">
    <property type="term" value="F:metal ion binding"/>
    <property type="evidence" value="ECO:0007669"/>
    <property type="project" value="UniProtKB-KW"/>
</dbReference>
<keyword evidence="11" id="KW-1185">Reference proteome</keyword>
<sequence>MQDPRVDRLAHVLIDHSCRLKPGESVLIEAFDLPDPALVCRLVELAAERGARPVVSLKNNLVLRSLYLAGTAESIGLIGQFEKERMAKMDGYIGIRGAANAREFADVPADKMDLSQEHWWKPVHLDIRVPKTRWVVLRYPTPAMAQSAQMSTSAFEDFYFDVCTADYAEMERRQEPLKKRMLEANDVHILGPGTDLKFSIKGINVVPCNGRRNIPDGEVFTCPVRDSANGVIQYNTPSLYQGTVFEGIRFEFRNGKIVKADCRNAPERLNQILDSDDGARYLGEWSLGCNNRIRKPMLDTLFDEKIGGSMHLTPGNAYETADNGNRSRVHWDLVLMQTPEAGGGEVWFDGELIRKDGKFLPTELQPLNEGL</sequence>
<comment type="cofactor">
    <cofactor evidence="2">
        <name>Mg(2+)</name>
        <dbReference type="ChEBI" id="CHEBI:18420"/>
    </cofactor>
</comment>
<evidence type="ECO:0000256" key="3">
    <source>
        <dbReference type="ARBA" id="ARBA00001947"/>
    </source>
</evidence>
<dbReference type="EMBL" id="CP036271">
    <property type="protein sequence ID" value="QDT56608.1"/>
    <property type="molecule type" value="Genomic_DNA"/>
</dbReference>
<name>A0A517SKG7_9PLAN</name>
<keyword evidence="7" id="KW-0479">Metal-binding</keyword>
<dbReference type="GO" id="GO:0006508">
    <property type="term" value="P:proteolysis"/>
    <property type="evidence" value="ECO:0007669"/>
    <property type="project" value="UniProtKB-KW"/>
</dbReference>
<dbReference type="GO" id="GO:0004177">
    <property type="term" value="F:aminopeptidase activity"/>
    <property type="evidence" value="ECO:0007669"/>
    <property type="project" value="UniProtKB-KW"/>
</dbReference>
<dbReference type="InterPro" id="IPR000787">
    <property type="entry name" value="Peptidase_M29"/>
</dbReference>
<evidence type="ECO:0000256" key="9">
    <source>
        <dbReference type="ARBA" id="ARBA00023049"/>
    </source>
</evidence>
<evidence type="ECO:0000256" key="2">
    <source>
        <dbReference type="ARBA" id="ARBA00001946"/>
    </source>
</evidence>
<dbReference type="Proteomes" id="UP000315700">
    <property type="component" value="Chromosome"/>
</dbReference>
<evidence type="ECO:0000313" key="10">
    <source>
        <dbReference type="EMBL" id="QDT56608.1"/>
    </source>
</evidence>
<proteinExistence type="inferred from homology"/>
<evidence type="ECO:0000256" key="5">
    <source>
        <dbReference type="ARBA" id="ARBA00022438"/>
    </source>
</evidence>
<dbReference type="KEGG" id="ccos:Pan44_46650"/>
<evidence type="ECO:0000256" key="4">
    <source>
        <dbReference type="ARBA" id="ARBA00008236"/>
    </source>
</evidence>
<dbReference type="EC" id="3.4.11.-" evidence="10"/>
<comment type="similarity">
    <text evidence="4">Belongs to the peptidase M29 family.</text>
</comment>
<dbReference type="InterPro" id="IPR052170">
    <property type="entry name" value="M29_Exopeptidase"/>
</dbReference>
<dbReference type="PANTHER" id="PTHR34448:SF1">
    <property type="entry name" value="BLL6088 PROTEIN"/>
    <property type="match status" value="1"/>
</dbReference>
<keyword evidence="5 10" id="KW-0031">Aminopeptidase</keyword>
<protein>
    <submittedName>
        <fullName evidence="10">Aminopeptidase PepS</fullName>
        <ecNumber evidence="10">3.4.11.-</ecNumber>
    </submittedName>
</protein>
<comment type="cofactor">
    <cofactor evidence="1">
        <name>Co(2+)</name>
        <dbReference type="ChEBI" id="CHEBI:48828"/>
    </cofactor>
</comment>
<evidence type="ECO:0000256" key="1">
    <source>
        <dbReference type="ARBA" id="ARBA00001941"/>
    </source>
</evidence>
<accession>A0A517SKG7</accession>
<keyword evidence="6" id="KW-0645">Protease</keyword>
<dbReference type="Pfam" id="PF02073">
    <property type="entry name" value="Peptidase_M29"/>
    <property type="match status" value="1"/>
</dbReference>
<evidence type="ECO:0000256" key="8">
    <source>
        <dbReference type="ARBA" id="ARBA00022801"/>
    </source>
</evidence>